<accession>A0A0N7MV96</accession>
<evidence type="ECO:0000313" key="7">
    <source>
        <dbReference type="Proteomes" id="UP000182011"/>
    </source>
</evidence>
<evidence type="ECO:0000256" key="2">
    <source>
        <dbReference type="ARBA" id="ARBA00022803"/>
    </source>
</evidence>
<dbReference type="EMBL" id="CZVI01000037">
    <property type="protein sequence ID" value="CUS93632.1"/>
    <property type="molecule type" value="Genomic_DNA"/>
</dbReference>
<keyword evidence="8" id="KW-1185">Reference proteome</keyword>
<dbReference type="OrthoDB" id="1522899at2"/>
<dbReference type="SMART" id="SM00028">
    <property type="entry name" value="TPR"/>
    <property type="match status" value="5"/>
</dbReference>
<dbReference type="InterPro" id="IPR051685">
    <property type="entry name" value="Ycf3/AcsC/BcsC/TPR_MFPF"/>
</dbReference>
<accession>A0A0P1MEA3</accession>
<dbReference type="InterPro" id="IPR019734">
    <property type="entry name" value="TPR_rpt"/>
</dbReference>
<feature type="chain" id="PRO_5015043541" evidence="4">
    <location>
        <begin position="21"/>
        <end position="427"/>
    </location>
</feature>
<sequence length="427" mass="50689">MKRSVLTFLTLFFISGIVYAQGTQQDSIEVLKNWSLFFEYFKTGDYVSAVPYGWKVMEMQPTRFKTLYKAMEKIYLKFYEEAPEEKRRGYADTLLIIYDNAIKYHPENASEYYLRKAYVLENYYTGRDSEAIVAYEKGIELDFEHTEFYYIDRLGVLYIKHMEENPDFREKAIDLYRKVLDKDPQNVTANDRLRMLVKDITELIELNKKRLETDPENTELIWTIANLYIRAEDFKNSIPYLEKLTKKFPDNEIYWNRLGYSYQRIGEYRKAIDAYNRSLKINPDAKEIILNIAVCYRELENFEQARVWARRAMAKDKNWGRPYIEIAQIYEAAVAKCVKTTKGGDWTKIEFVDKLVYQLAVEYYELAKRIDPSVANEANQRIKNLETLVPTQEDYFFNKRKIKDGKIPITGGCYDWIGESITVPYKI</sequence>
<evidence type="ECO:0000256" key="4">
    <source>
        <dbReference type="SAM" id="SignalP"/>
    </source>
</evidence>
<evidence type="ECO:0000313" key="5">
    <source>
        <dbReference type="EMBL" id="CUS93632.1"/>
    </source>
</evidence>
<proteinExistence type="predicted"/>
<name>A0A0P1NT86_9BACT</name>
<dbReference type="Proteomes" id="UP000182011">
    <property type="component" value="Unassembled WGS sequence"/>
</dbReference>
<dbReference type="PROSITE" id="PS50293">
    <property type="entry name" value="TPR_REGION"/>
    <property type="match status" value="1"/>
</dbReference>
<accession>A0A0P1NT86</accession>
<accession>A0A0P1LE02</accession>
<gene>
    <name evidence="6" type="ORF">JGI4_01837</name>
    <name evidence="5" type="ORF">JGI8_01850</name>
</gene>
<evidence type="ECO:0000256" key="1">
    <source>
        <dbReference type="ARBA" id="ARBA00022737"/>
    </source>
</evidence>
<dbReference type="Pfam" id="PF00515">
    <property type="entry name" value="TPR_1"/>
    <property type="match status" value="1"/>
</dbReference>
<evidence type="ECO:0000256" key="3">
    <source>
        <dbReference type="PROSITE-ProRule" id="PRU00339"/>
    </source>
</evidence>
<dbReference type="PANTHER" id="PTHR44943:SF8">
    <property type="entry name" value="TPR REPEAT-CONTAINING PROTEIN MJ0263"/>
    <property type="match status" value="1"/>
</dbReference>
<accession>A0A0P1LHT8</accession>
<feature type="signal peptide" evidence="4">
    <location>
        <begin position="1"/>
        <end position="20"/>
    </location>
</feature>
<keyword evidence="4" id="KW-0732">Signal</keyword>
<dbReference type="AlphaFoldDB" id="A0A0P1NT86"/>
<dbReference type="Gene3D" id="1.25.40.10">
    <property type="entry name" value="Tetratricopeptide repeat domain"/>
    <property type="match status" value="2"/>
</dbReference>
<accession>A0A0S4N9U5</accession>
<accession>A0A0P1MK96</accession>
<dbReference type="EMBL" id="FAOP01000007">
    <property type="protein sequence ID" value="CUU07595.1"/>
    <property type="molecule type" value="Genomic_DNA"/>
</dbReference>
<reference evidence="6" key="1">
    <citation type="submission" date="2015-11" db="EMBL/GenBank/DDBJ databases">
        <authorList>
            <person name="Zhang Y."/>
            <person name="Guo Z."/>
        </authorList>
    </citation>
    <scope>NUCLEOTIDE SEQUENCE [LARGE SCALE GENOMIC DNA]</scope>
    <source>
        <strain evidence="6">JGI-4</strain>
    </source>
</reference>
<evidence type="ECO:0000313" key="8">
    <source>
        <dbReference type="Proteomes" id="UP000182200"/>
    </source>
</evidence>
<organism evidence="6 7">
    <name type="scientific">Candidatus Kryptonium thompsonii</name>
    <dbReference type="NCBI Taxonomy" id="1633631"/>
    <lineage>
        <taxon>Bacteria</taxon>
        <taxon>Pseudomonadati</taxon>
        <taxon>Candidatus Kryptoniota</taxon>
        <taxon>Candidatus Kryptonium</taxon>
    </lineage>
</organism>
<reference evidence="7 8" key="2">
    <citation type="submission" date="2015-11" db="EMBL/GenBank/DDBJ databases">
        <authorList>
            <person name="Varghese N."/>
        </authorList>
    </citation>
    <scope>NUCLEOTIDE SEQUENCE [LARGE SCALE GENOMIC DNA]</scope>
    <source>
        <strain evidence="5 8">JGI-8</strain>
    </source>
</reference>
<evidence type="ECO:0000313" key="6">
    <source>
        <dbReference type="EMBL" id="CUU07595.1"/>
    </source>
</evidence>
<dbReference type="InterPro" id="IPR011990">
    <property type="entry name" value="TPR-like_helical_dom_sf"/>
</dbReference>
<accession>A0A0P1ME08</accession>
<dbReference type="Proteomes" id="UP000182200">
    <property type="component" value="Unassembled WGS sequence"/>
</dbReference>
<keyword evidence="2 3" id="KW-0802">TPR repeat</keyword>
<feature type="repeat" description="TPR" evidence="3">
    <location>
        <begin position="252"/>
        <end position="285"/>
    </location>
</feature>
<accession>A0A0N7MNQ9</accession>
<dbReference type="RefSeq" id="WP_075427089.1">
    <property type="nucleotide sequence ID" value="NZ_CZVI01000037.1"/>
</dbReference>
<protein>
    <submittedName>
        <fullName evidence="6">TPR repeat-containing protein</fullName>
    </submittedName>
</protein>
<dbReference type="PROSITE" id="PS50005">
    <property type="entry name" value="TPR"/>
    <property type="match status" value="1"/>
</dbReference>
<dbReference type="SUPFAM" id="SSF48452">
    <property type="entry name" value="TPR-like"/>
    <property type="match status" value="1"/>
</dbReference>
<dbReference type="PANTHER" id="PTHR44943">
    <property type="entry name" value="CELLULOSE SYNTHASE OPERON PROTEIN C"/>
    <property type="match status" value="1"/>
</dbReference>
<dbReference type="STRING" id="1633631.GCA_001442925_01832"/>
<accession>A0A0P1LGW2</accession>
<keyword evidence="1" id="KW-0677">Repeat</keyword>